<dbReference type="Gene3D" id="1.50.10.10">
    <property type="match status" value="1"/>
</dbReference>
<evidence type="ECO:0000313" key="2">
    <source>
        <dbReference type="EMBL" id="RTE54298.1"/>
    </source>
</evidence>
<comment type="caution">
    <text evidence="2">The sequence shown here is derived from an EMBL/GenBank/DDBJ whole genome shotgun (WGS) entry which is preliminary data.</text>
</comment>
<feature type="domain" description="DUF5703" evidence="1">
    <location>
        <begin position="34"/>
        <end position="327"/>
    </location>
</feature>
<sequence>MNFYKIKILYFLLISLSKVFSQSQQQLPDLYNIVWQEPSKNSSESMPLGGGDIGCNVWVENGEVLLYVQRSGSFSEIGEFLKMGRFRVKLNPNPLVGENSFKQELELVDGFIEIESKKKVVPNSLNVKIKLWVDVFRPIVHIDVESNQKINATVEYESWRTEDKELTFGKERFGAFGLEGYPGKVIRTKDIFEQWTDGILFYHRNPVMKPIPEAYVKLQGLEEYTDEIKDDLKNRTFGGLLFGEGFIANGTRVGKYQNTPFKSWGIKSNTAKRKHKISIATHIAQAETVSEWKAKLLNTVESSKVDHQKSFENSVLWWNDFWNRSYIVIQPENSNPNDSIWQIGRNYQLFRYQLGGNAFGEYPTKFNGGNLTFDSGLVNEEKAHGPDWRQWGGSVFTAQNQRLLYWPMLKSGDFDAILPQFELYLKGLPGATARVKEHFGHEGAVYCEYTSVPGIAFGDGWGWQNDQNYRIRGEEIPFGDPRANGAKAYNDPVEKGVMANGSIAYHWESQIEHAYIILEYHRFTGADITRYMPFIEKSLIFFDEHYRGRQKMRNAKELDKNGKLVIFPSTSCESYRGAKNPVDVLSGLKACLTNMLTLSEKLLPSKRKEYYREYLNRIPNYAFEEVNGIRTIKPAESWINESNQELPQFYPLFPFNQFKIGDTELESFQNSYDLAPAFRKGNIISWHQDGIQFARMGMTDAAADYNAKKLKNSDRRYPTFWGPGHDWVPDHNWGGSGMIGLQEMLMQCFGNEILLFPAWPKTWDVNFKLHAPKNTTVEGIFKDGKIEGLKVFPESRRADVRIVNHK</sequence>
<dbReference type="AlphaFoldDB" id="A0A430K5J4"/>
<dbReference type="RefSeq" id="WP_126161029.1">
    <property type="nucleotide sequence ID" value="NZ_RQPJ01000002.1"/>
</dbReference>
<proteinExistence type="predicted"/>
<dbReference type="InterPro" id="IPR008928">
    <property type="entry name" value="6-hairpin_glycosidase_sf"/>
</dbReference>
<name>A0A430K5J4_9FLAO</name>
<protein>
    <recommendedName>
        <fullName evidence="1">DUF5703 domain-containing protein</fullName>
    </recommendedName>
</protein>
<organism evidence="2 3">
    <name type="scientific">Arenibacter aquaticus</name>
    <dbReference type="NCBI Taxonomy" id="2489054"/>
    <lineage>
        <taxon>Bacteria</taxon>
        <taxon>Pseudomonadati</taxon>
        <taxon>Bacteroidota</taxon>
        <taxon>Flavobacteriia</taxon>
        <taxon>Flavobacteriales</taxon>
        <taxon>Flavobacteriaceae</taxon>
        <taxon>Arenibacter</taxon>
    </lineage>
</organism>
<dbReference type="Pfam" id="PF18961">
    <property type="entry name" value="DUF5703_N"/>
    <property type="match status" value="1"/>
</dbReference>
<accession>A0A430K5J4</accession>
<gene>
    <name evidence="2" type="ORF">EHW67_03775</name>
</gene>
<dbReference type="EMBL" id="RQPJ01000002">
    <property type="protein sequence ID" value="RTE54298.1"/>
    <property type="molecule type" value="Genomic_DNA"/>
</dbReference>
<dbReference type="InterPro" id="IPR012341">
    <property type="entry name" value="6hp_glycosidase-like_sf"/>
</dbReference>
<keyword evidence="3" id="KW-1185">Reference proteome</keyword>
<dbReference type="Proteomes" id="UP000267585">
    <property type="component" value="Unassembled WGS sequence"/>
</dbReference>
<dbReference type="OrthoDB" id="101302at2"/>
<reference evidence="2 3" key="1">
    <citation type="submission" date="2018-11" db="EMBL/GenBank/DDBJ databases">
        <title>Arenibacter aquaticus sp.nov., a marine bacterium isolated from surface seawater in the South China Sea.</title>
        <authorList>
            <person name="Guo J."/>
            <person name="Sun J."/>
        </authorList>
    </citation>
    <scope>NUCLEOTIDE SEQUENCE [LARGE SCALE GENOMIC DNA]</scope>
    <source>
        <strain evidence="2 3">GUO666</strain>
    </source>
</reference>
<dbReference type="InterPro" id="IPR043757">
    <property type="entry name" value="DUF5703_N"/>
</dbReference>
<evidence type="ECO:0000313" key="3">
    <source>
        <dbReference type="Proteomes" id="UP000267585"/>
    </source>
</evidence>
<dbReference type="GO" id="GO:0005975">
    <property type="term" value="P:carbohydrate metabolic process"/>
    <property type="evidence" value="ECO:0007669"/>
    <property type="project" value="InterPro"/>
</dbReference>
<dbReference type="SUPFAM" id="SSF48208">
    <property type="entry name" value="Six-hairpin glycosidases"/>
    <property type="match status" value="1"/>
</dbReference>
<evidence type="ECO:0000259" key="1">
    <source>
        <dbReference type="Pfam" id="PF18961"/>
    </source>
</evidence>